<name>A0A1H0QWS5_MICTS</name>
<dbReference type="EMBL" id="FNJN01000005">
    <property type="protein sequence ID" value="SDP21717.1"/>
    <property type="molecule type" value="Genomic_DNA"/>
</dbReference>
<proteinExistence type="predicted"/>
<evidence type="ECO:0000313" key="2">
    <source>
        <dbReference type="Proteomes" id="UP000186456"/>
    </source>
</evidence>
<sequence>MLLHSIVFASRCARVQAEYVAAESEADEDPSGAE</sequence>
<dbReference type="Proteomes" id="UP000186456">
    <property type="component" value="Unassembled WGS sequence"/>
</dbReference>
<evidence type="ECO:0000313" key="1">
    <source>
        <dbReference type="EMBL" id="SDP21717.1"/>
    </source>
</evidence>
<protein>
    <submittedName>
        <fullName evidence="1">Uncharacterized protein</fullName>
    </submittedName>
</protein>
<reference evidence="1 2" key="1">
    <citation type="submission" date="2016-10" db="EMBL/GenBank/DDBJ databases">
        <authorList>
            <person name="de Groot N.N."/>
        </authorList>
    </citation>
    <scope>NUCLEOTIDE SEQUENCE [LARGE SCALE GENOMIC DNA]</scope>
    <source>
        <strain evidence="1 2">StLB037</strain>
    </source>
</reference>
<gene>
    <name evidence="1" type="ORF">SAMN04487788_2613</name>
</gene>
<accession>A0A1H0QWS5</accession>
<dbReference type="AlphaFoldDB" id="A0A1H0QWS5"/>
<organism evidence="1 2">
    <name type="scientific">Microbacterium testaceum (strain StLB037)</name>
    <dbReference type="NCBI Taxonomy" id="979556"/>
    <lineage>
        <taxon>Bacteria</taxon>
        <taxon>Bacillati</taxon>
        <taxon>Actinomycetota</taxon>
        <taxon>Actinomycetes</taxon>
        <taxon>Micrococcales</taxon>
        <taxon>Microbacteriaceae</taxon>
        <taxon>Microbacterium</taxon>
    </lineage>
</organism>